<name>A0A3P7QMN3_DIBLA</name>
<organism evidence="2 3">
    <name type="scientific">Dibothriocephalus latus</name>
    <name type="common">Fish tapeworm</name>
    <name type="synonym">Diphyllobothrium latum</name>
    <dbReference type="NCBI Taxonomy" id="60516"/>
    <lineage>
        <taxon>Eukaryota</taxon>
        <taxon>Metazoa</taxon>
        <taxon>Spiralia</taxon>
        <taxon>Lophotrochozoa</taxon>
        <taxon>Platyhelminthes</taxon>
        <taxon>Cestoda</taxon>
        <taxon>Eucestoda</taxon>
        <taxon>Diphyllobothriidea</taxon>
        <taxon>Diphyllobothriidae</taxon>
        <taxon>Dibothriocephalus</taxon>
    </lineage>
</organism>
<gene>
    <name evidence="2" type="ORF">DILT_LOCUS15770</name>
</gene>
<evidence type="ECO:0000313" key="3">
    <source>
        <dbReference type="Proteomes" id="UP000281553"/>
    </source>
</evidence>
<dbReference type="AlphaFoldDB" id="A0A3P7QMN3"/>
<feature type="compositionally biased region" description="Basic and acidic residues" evidence="1">
    <location>
        <begin position="144"/>
        <end position="160"/>
    </location>
</feature>
<keyword evidence="3" id="KW-1185">Reference proteome</keyword>
<dbReference type="Proteomes" id="UP000281553">
    <property type="component" value="Unassembled WGS sequence"/>
</dbReference>
<evidence type="ECO:0000256" key="1">
    <source>
        <dbReference type="SAM" id="MobiDB-lite"/>
    </source>
</evidence>
<feature type="compositionally biased region" description="Pro residues" evidence="1">
    <location>
        <begin position="71"/>
        <end position="83"/>
    </location>
</feature>
<dbReference type="OrthoDB" id="6264444at2759"/>
<reference evidence="2 3" key="1">
    <citation type="submission" date="2018-11" db="EMBL/GenBank/DDBJ databases">
        <authorList>
            <consortium name="Pathogen Informatics"/>
        </authorList>
    </citation>
    <scope>NUCLEOTIDE SEQUENCE [LARGE SCALE GENOMIC DNA]</scope>
</reference>
<feature type="region of interest" description="Disordered" evidence="1">
    <location>
        <begin position="1"/>
        <end position="118"/>
    </location>
</feature>
<dbReference type="EMBL" id="UYRU01080948">
    <property type="protein sequence ID" value="VDN31519.1"/>
    <property type="molecule type" value="Genomic_DNA"/>
</dbReference>
<sequence length="267" mass="29561">PPQWAGADVYHEGGPAPAHHFPPHHEQQQPPPPSQRPYFQHPDQYGGPRPPRFPGSRLSPSEVPPFDDYHPPPPHHQPPLPPPRRPHPVYEPRPNERFPAPYDEDYRPRPPAGGLVSRDYVIYDPHGNYDDSLSYTAPDYEQPDEYHQNHHAGAEPREPTGADFRGPEGQPYEVAEYPAVGPPAPLFPPTAHPNSVLEPTFYHPPRGSPAMKPFVASGLSIPDHLIPAFSKFKPLSHPPASHPVASVSLASSFSVLGTFQHQESVPS</sequence>
<feature type="non-terminal residue" evidence="2">
    <location>
        <position position="1"/>
    </location>
</feature>
<protein>
    <submittedName>
        <fullName evidence="2">Uncharacterized protein</fullName>
    </submittedName>
</protein>
<accession>A0A3P7QMN3</accession>
<feature type="region of interest" description="Disordered" evidence="1">
    <location>
        <begin position="132"/>
        <end position="192"/>
    </location>
</feature>
<feature type="compositionally biased region" description="Low complexity" evidence="1">
    <location>
        <begin position="54"/>
        <end position="66"/>
    </location>
</feature>
<proteinExistence type="predicted"/>
<feature type="compositionally biased region" description="Pro residues" evidence="1">
    <location>
        <begin position="180"/>
        <end position="191"/>
    </location>
</feature>
<evidence type="ECO:0000313" key="2">
    <source>
        <dbReference type="EMBL" id="VDN31519.1"/>
    </source>
</evidence>